<dbReference type="SMART" id="SM00644">
    <property type="entry name" value="Ami_2"/>
    <property type="match status" value="1"/>
</dbReference>
<dbReference type="NCBIfam" id="NF008758">
    <property type="entry name" value="PRK11789.1"/>
    <property type="match status" value="1"/>
</dbReference>
<accession>A0A7D5DA69</accession>
<dbReference type="Gene3D" id="3.40.80.10">
    <property type="entry name" value="Peptidoglycan recognition protein-like"/>
    <property type="match status" value="1"/>
</dbReference>
<keyword evidence="6" id="KW-0963">Cytoplasm</keyword>
<protein>
    <recommendedName>
        <fullName evidence="11">1,6-anhydro-N-acetylmuramyl-L-alanine amidase AmpD</fullName>
        <ecNumber evidence="5">3.5.1.28</ecNumber>
    </recommendedName>
    <alternativeName>
        <fullName evidence="12">N-acetylmuramoyl-L-alanine amidase</fullName>
    </alternativeName>
</protein>
<comment type="similarity">
    <text evidence="4">Belongs to the N-acetylmuramoyl-L-alanine amidase 2 family.</text>
</comment>
<dbReference type="SUPFAM" id="SSF55846">
    <property type="entry name" value="N-acetylmuramoyl-L-alanine amidase-like"/>
    <property type="match status" value="1"/>
</dbReference>
<keyword evidence="9" id="KW-0862">Zinc</keyword>
<evidence type="ECO:0000256" key="11">
    <source>
        <dbReference type="ARBA" id="ARBA00039257"/>
    </source>
</evidence>
<evidence type="ECO:0000256" key="4">
    <source>
        <dbReference type="ARBA" id="ARBA00007553"/>
    </source>
</evidence>
<sequence>MTIDPATGWCQPAQHCPSPNFNERPEGEISLLVIHNISLPPGQFKTGRVQQFFQNQLDRSAHPFFETIAELKVSAHFLIERDGALTQFVSCLQRAWHAGVSSFEGRETCNDFSIGIELEGTDFEPFTDAQYQALAQLTRQLQAQYPAITSSRICGHSDIAPVRKTDPGPHFDWARYRASLLAPEGAQ</sequence>
<dbReference type="GO" id="GO:0005737">
    <property type="term" value="C:cytoplasm"/>
    <property type="evidence" value="ECO:0007669"/>
    <property type="project" value="UniProtKB-SubCell"/>
</dbReference>
<dbReference type="EC" id="3.5.1.28" evidence="5"/>
<organism evidence="14 15">
    <name type="scientific">Pseudomonas eucalypticola</name>
    <dbReference type="NCBI Taxonomy" id="2599595"/>
    <lineage>
        <taxon>Bacteria</taxon>
        <taxon>Pseudomonadati</taxon>
        <taxon>Pseudomonadota</taxon>
        <taxon>Gammaproteobacteria</taxon>
        <taxon>Pseudomonadales</taxon>
        <taxon>Pseudomonadaceae</taxon>
        <taxon>Pseudomonas</taxon>
    </lineage>
</organism>
<evidence type="ECO:0000256" key="1">
    <source>
        <dbReference type="ARBA" id="ARBA00001561"/>
    </source>
</evidence>
<evidence type="ECO:0000256" key="7">
    <source>
        <dbReference type="ARBA" id="ARBA00022723"/>
    </source>
</evidence>
<dbReference type="InterPro" id="IPR002502">
    <property type="entry name" value="Amidase_domain"/>
</dbReference>
<keyword evidence="8 14" id="KW-0378">Hydrolase</keyword>
<evidence type="ECO:0000256" key="12">
    <source>
        <dbReference type="ARBA" id="ARBA00042615"/>
    </source>
</evidence>
<evidence type="ECO:0000256" key="3">
    <source>
        <dbReference type="ARBA" id="ARBA00004496"/>
    </source>
</evidence>
<dbReference type="Proteomes" id="UP000509568">
    <property type="component" value="Chromosome"/>
</dbReference>
<evidence type="ECO:0000256" key="9">
    <source>
        <dbReference type="ARBA" id="ARBA00022833"/>
    </source>
</evidence>
<proteinExistence type="inferred from homology"/>
<dbReference type="AlphaFoldDB" id="A0A7D5DA69"/>
<feature type="domain" description="N-acetylmuramoyl-L-alanine amidase" evidence="13">
    <location>
        <begin position="18"/>
        <end position="168"/>
    </location>
</feature>
<dbReference type="GO" id="GO:0008745">
    <property type="term" value="F:N-acetylmuramoyl-L-alanine amidase activity"/>
    <property type="evidence" value="ECO:0007669"/>
    <property type="project" value="UniProtKB-EC"/>
</dbReference>
<keyword evidence="15" id="KW-1185">Reference proteome</keyword>
<evidence type="ECO:0000313" key="14">
    <source>
        <dbReference type="EMBL" id="QKZ06780.1"/>
    </source>
</evidence>
<name>A0A7D5DA69_9PSED</name>
<evidence type="ECO:0000256" key="2">
    <source>
        <dbReference type="ARBA" id="ARBA00001947"/>
    </source>
</evidence>
<comment type="cofactor">
    <cofactor evidence="2">
        <name>Zn(2+)</name>
        <dbReference type="ChEBI" id="CHEBI:29105"/>
    </cofactor>
</comment>
<dbReference type="GO" id="GO:0009254">
    <property type="term" value="P:peptidoglycan turnover"/>
    <property type="evidence" value="ECO:0007669"/>
    <property type="project" value="TreeGrafter"/>
</dbReference>
<evidence type="ECO:0000313" key="15">
    <source>
        <dbReference type="Proteomes" id="UP000509568"/>
    </source>
</evidence>
<dbReference type="KEGG" id="pez:HWQ56_24570"/>
<gene>
    <name evidence="14" type="primary">ampD</name>
    <name evidence="14" type="ORF">HWQ56_24570</name>
</gene>
<dbReference type="RefSeq" id="WP_176571980.1">
    <property type="nucleotide sequence ID" value="NZ_CP056030.1"/>
</dbReference>
<dbReference type="PANTHER" id="PTHR30417">
    <property type="entry name" value="N-ACETYLMURAMOYL-L-ALANINE AMIDASE AMID"/>
    <property type="match status" value="1"/>
</dbReference>
<dbReference type="FunFam" id="3.40.80.10:FF:000002">
    <property type="entry name" value="1,6-anhydro-N-acetylmuramyl-L-alanine amidase"/>
    <property type="match status" value="1"/>
</dbReference>
<comment type="subcellular location">
    <subcellularLocation>
        <location evidence="3">Cytoplasm</location>
    </subcellularLocation>
</comment>
<dbReference type="GO" id="GO:0071555">
    <property type="term" value="P:cell wall organization"/>
    <property type="evidence" value="ECO:0007669"/>
    <property type="project" value="UniProtKB-KW"/>
</dbReference>
<dbReference type="EMBL" id="CP056030">
    <property type="protein sequence ID" value="QKZ06780.1"/>
    <property type="molecule type" value="Genomic_DNA"/>
</dbReference>
<dbReference type="GO" id="GO:0046872">
    <property type="term" value="F:metal ion binding"/>
    <property type="evidence" value="ECO:0007669"/>
    <property type="project" value="UniProtKB-KW"/>
</dbReference>
<evidence type="ECO:0000259" key="13">
    <source>
        <dbReference type="SMART" id="SM00644"/>
    </source>
</evidence>
<comment type="catalytic activity">
    <reaction evidence="1">
        <text>Hydrolyzes the link between N-acetylmuramoyl residues and L-amino acid residues in certain cell-wall glycopeptides.</text>
        <dbReference type="EC" id="3.5.1.28"/>
    </reaction>
</comment>
<dbReference type="InterPro" id="IPR036505">
    <property type="entry name" value="Amidase/PGRP_sf"/>
</dbReference>
<dbReference type="CDD" id="cd06583">
    <property type="entry name" value="PGRP"/>
    <property type="match status" value="1"/>
</dbReference>
<dbReference type="Pfam" id="PF01510">
    <property type="entry name" value="Amidase_2"/>
    <property type="match status" value="1"/>
</dbReference>
<evidence type="ECO:0000256" key="5">
    <source>
        <dbReference type="ARBA" id="ARBA00011901"/>
    </source>
</evidence>
<reference evidence="14 15" key="1">
    <citation type="submission" date="2020-06" db="EMBL/GenBank/DDBJ databases">
        <title>Pseudomonas eucalypticola sp. nov., an endophyte of Eucalyptus dunnii leaves with biocontrol ability of eucalyptus leaf blight.</title>
        <authorList>
            <person name="Liu Y."/>
            <person name="Song Z."/>
            <person name="Zeng H."/>
            <person name="Lu M."/>
            <person name="Wang X."/>
            <person name="Lian X."/>
            <person name="Zhang Q."/>
        </authorList>
    </citation>
    <scope>NUCLEOTIDE SEQUENCE [LARGE SCALE GENOMIC DNA]</scope>
    <source>
        <strain evidence="14 15">NP-1</strain>
    </source>
</reference>
<keyword evidence="10" id="KW-0961">Cell wall biogenesis/degradation</keyword>
<dbReference type="InterPro" id="IPR051206">
    <property type="entry name" value="NAMLAA_amidase_2"/>
</dbReference>
<keyword evidence="7" id="KW-0479">Metal-binding</keyword>
<dbReference type="PANTHER" id="PTHR30417:SF4">
    <property type="entry name" value="1,6-ANHYDRO-N-ACETYLMURAMYL-L-ALANINE AMIDASE AMPD"/>
    <property type="match status" value="1"/>
</dbReference>
<evidence type="ECO:0000256" key="8">
    <source>
        <dbReference type="ARBA" id="ARBA00022801"/>
    </source>
</evidence>
<evidence type="ECO:0000256" key="10">
    <source>
        <dbReference type="ARBA" id="ARBA00023316"/>
    </source>
</evidence>
<evidence type="ECO:0000256" key="6">
    <source>
        <dbReference type="ARBA" id="ARBA00022490"/>
    </source>
</evidence>
<dbReference type="GO" id="GO:0009253">
    <property type="term" value="P:peptidoglycan catabolic process"/>
    <property type="evidence" value="ECO:0007669"/>
    <property type="project" value="InterPro"/>
</dbReference>